<reference evidence="2" key="1">
    <citation type="submission" date="2021-01" db="EMBL/GenBank/DDBJ databases">
        <authorList>
            <person name="Corre E."/>
            <person name="Pelletier E."/>
            <person name="Niang G."/>
            <person name="Scheremetjew M."/>
            <person name="Finn R."/>
            <person name="Kale V."/>
            <person name="Holt S."/>
            <person name="Cochrane G."/>
            <person name="Meng A."/>
            <person name="Brown T."/>
            <person name="Cohen L."/>
        </authorList>
    </citation>
    <scope>NUCLEOTIDE SEQUENCE</scope>
    <source>
        <strain evidence="2">CCMP826</strain>
    </source>
</reference>
<protein>
    <submittedName>
        <fullName evidence="2">Uncharacterized protein</fullName>
    </submittedName>
</protein>
<dbReference type="Pfam" id="PF25192">
    <property type="entry name" value="DiatomPyrShell"/>
    <property type="match status" value="1"/>
</dbReference>
<evidence type="ECO:0000313" key="2">
    <source>
        <dbReference type="EMBL" id="CAD9469837.1"/>
    </source>
</evidence>
<feature type="compositionally biased region" description="Polar residues" evidence="1">
    <location>
        <begin position="127"/>
        <end position="159"/>
    </location>
</feature>
<dbReference type="InterPro" id="IPR057491">
    <property type="entry name" value="DiatomPyrShell"/>
</dbReference>
<sequence length="442" mass="48555">MKLLHPAVICSLASFGHWGKETYAFTFPIKTKQPTLAPLYSSLEKSSRVDYVGEYAKENGYVARGRQPMGSSDFFSGEKGTASSYNSPGVHDVPSISWDDDSFSQGGKLSRPVQDGYWGDTGRDSRSGTYGQEMSTESYRGNSWNNSDRQGTWSDSYGQGTVSNYRGNSWYNSNRQGTWSDSYGQGTLSGSYGRGTLNDSYGQSSWSSSGWPDRRGSNDNMYGQRHVHGGTLQTFSSNTPYDYHPDKNTHVTMTNNGRPIFAEMTLWDGPYNTPQRVRSYSMDGNRNRFKGTFSGKGTLSVRNTGPSQYPAVASVSSSLSSGTSGYPKPATQGHPKPAMQSTKKRDGAVEIQGGGTLKTWPIVGSMGRATVELESEGRPVYAIVELWQGPNNVQQVAEIHSQDGYDRPYSMEIDLDSYYGSSTVAIRNIGPIEYPITARVSY</sequence>
<accession>A0A7S2E2X5</accession>
<feature type="compositionally biased region" description="Low complexity" evidence="1">
    <location>
        <begin position="311"/>
        <end position="325"/>
    </location>
</feature>
<name>A0A7S2E2X5_9STRA</name>
<feature type="region of interest" description="Disordered" evidence="1">
    <location>
        <begin position="67"/>
        <end position="159"/>
    </location>
</feature>
<gene>
    <name evidence="2" type="ORF">HTAM1171_LOCUS1043</name>
</gene>
<dbReference type="AlphaFoldDB" id="A0A7S2E2X5"/>
<feature type="region of interest" description="Disordered" evidence="1">
    <location>
        <begin position="291"/>
        <end position="346"/>
    </location>
</feature>
<feature type="compositionally biased region" description="Polar residues" evidence="1">
    <location>
        <begin position="295"/>
        <end position="307"/>
    </location>
</feature>
<organism evidence="2">
    <name type="scientific">Helicotheca tamesis</name>
    <dbReference type="NCBI Taxonomy" id="374047"/>
    <lineage>
        <taxon>Eukaryota</taxon>
        <taxon>Sar</taxon>
        <taxon>Stramenopiles</taxon>
        <taxon>Ochrophyta</taxon>
        <taxon>Bacillariophyta</taxon>
        <taxon>Mediophyceae</taxon>
        <taxon>Lithodesmiophycidae</taxon>
        <taxon>Lithodesmiales</taxon>
        <taxon>Lithodesmiaceae</taxon>
        <taxon>Helicotheca</taxon>
    </lineage>
</organism>
<evidence type="ECO:0000256" key="1">
    <source>
        <dbReference type="SAM" id="MobiDB-lite"/>
    </source>
</evidence>
<proteinExistence type="predicted"/>
<dbReference type="EMBL" id="HBGV01001668">
    <property type="protein sequence ID" value="CAD9469837.1"/>
    <property type="molecule type" value="Transcribed_RNA"/>
</dbReference>